<evidence type="ECO:0000313" key="2">
    <source>
        <dbReference type="EMBL" id="KAK2067015.1"/>
    </source>
</evidence>
<feature type="compositionally biased region" description="Gly residues" evidence="1">
    <location>
        <begin position="475"/>
        <end position="485"/>
    </location>
</feature>
<organism evidence="2 3">
    <name type="scientific">Phyllachora maydis</name>
    <dbReference type="NCBI Taxonomy" id="1825666"/>
    <lineage>
        <taxon>Eukaryota</taxon>
        <taxon>Fungi</taxon>
        <taxon>Dikarya</taxon>
        <taxon>Ascomycota</taxon>
        <taxon>Pezizomycotina</taxon>
        <taxon>Sordariomycetes</taxon>
        <taxon>Sordariomycetidae</taxon>
        <taxon>Phyllachorales</taxon>
        <taxon>Phyllachoraceae</taxon>
        <taxon>Phyllachora</taxon>
    </lineage>
</organism>
<evidence type="ECO:0000313" key="3">
    <source>
        <dbReference type="Proteomes" id="UP001217918"/>
    </source>
</evidence>
<keyword evidence="3" id="KW-1185">Reference proteome</keyword>
<name>A0AAD9HXZ5_9PEZI</name>
<dbReference type="EMBL" id="JAQQPM010000001">
    <property type="protein sequence ID" value="KAK2067015.1"/>
    <property type="molecule type" value="Genomic_DNA"/>
</dbReference>
<feature type="region of interest" description="Disordered" evidence="1">
    <location>
        <begin position="412"/>
        <end position="440"/>
    </location>
</feature>
<accession>A0AAD9HXZ5</accession>
<dbReference type="GO" id="GO:0005737">
    <property type="term" value="C:cytoplasm"/>
    <property type="evidence" value="ECO:0007669"/>
    <property type="project" value="TreeGrafter"/>
</dbReference>
<gene>
    <name evidence="2" type="ORF">P8C59_000785</name>
</gene>
<feature type="region of interest" description="Disordered" evidence="1">
    <location>
        <begin position="473"/>
        <end position="564"/>
    </location>
</feature>
<evidence type="ECO:0000256" key="1">
    <source>
        <dbReference type="SAM" id="MobiDB-lite"/>
    </source>
</evidence>
<sequence>MAPPRMPSAMTNGNHDRKKVLITRLFPVTIPPDEEAFVLTPGRFSDDVAGYPFPADDDLQLKKKKPQVKQKRTPMYAVALVITLPPQAPLHSTHGTSRSAFRGSSSFTEQNSFPSSLTSLKWGQPGTLGHQAYGMIDWLSTPDDDDRMESLTQHWDVIMRTLTRLQSVVSSTLFTMLKQADLASPDPFPGSMNSVSAQLARSCSAAARQPRDGLAVKPPKTNAKIITLFPNCLHEHRKVILEVDAGRNRIPSLFEHMGQRPELTHPFYQRAGAHVNIPFSDYLASYETAVSSPSSSGYLSTPGFSTMFDAFEQSCRVAVDGDSPLNVAGWLPSFHPDFVLQAVPPGQKSLIEEVKNAMRNEPFSAATHRGGYDDSDDDDDRWVDVSDAIIADTTNFTVRRIRYRRFVRLRPANPPVDQSKPESPQLPHPTESPLVTPSTQSLEARMEENFIEESIVALEQVFTDAVERVLAVGSSTGGSSTGVGTGVDSDQPENGSAGSSRSASKRRGRRQSETIAPEELVPLDDAQSHQDNQDKQQQQHHGSQAATKGRALAATARGTSEVPRSECKTVILSALEEVVRQVLDEHDPLAAGEQGADATRSGSDGNERGSVLRQAVRSWLTKVAAAE</sequence>
<reference evidence="2" key="1">
    <citation type="journal article" date="2023" name="Mol. Plant Microbe Interact.">
        <title>Elucidating the Obligate Nature and Biological Capacity of an Invasive Fungal Corn Pathogen.</title>
        <authorList>
            <person name="MacCready J.S."/>
            <person name="Roggenkamp E.M."/>
            <person name="Gdanetz K."/>
            <person name="Chilvers M.I."/>
        </authorList>
    </citation>
    <scope>NUCLEOTIDE SEQUENCE</scope>
    <source>
        <strain evidence="2">PM02</strain>
    </source>
</reference>
<feature type="compositionally biased region" description="Low complexity" evidence="1">
    <location>
        <begin position="535"/>
        <end position="559"/>
    </location>
</feature>
<dbReference type="PANTHER" id="PTHR21634:SF9">
    <property type="entry name" value="RE13835P"/>
    <property type="match status" value="1"/>
</dbReference>
<dbReference type="GO" id="GO:0051087">
    <property type="term" value="F:protein-folding chaperone binding"/>
    <property type="evidence" value="ECO:0007669"/>
    <property type="project" value="TreeGrafter"/>
</dbReference>
<proteinExistence type="predicted"/>
<comment type="caution">
    <text evidence="2">The sequence shown here is derived from an EMBL/GenBank/DDBJ whole genome shotgun (WGS) entry which is preliminary data.</text>
</comment>
<protein>
    <submittedName>
        <fullName evidence="2">Uncharacterized protein</fullName>
    </submittedName>
</protein>
<dbReference type="PANTHER" id="PTHR21634">
    <property type="entry name" value="RE13835P"/>
    <property type="match status" value="1"/>
</dbReference>
<dbReference type="Proteomes" id="UP001217918">
    <property type="component" value="Unassembled WGS sequence"/>
</dbReference>
<dbReference type="AlphaFoldDB" id="A0AAD9HXZ5"/>
<feature type="region of interest" description="Disordered" evidence="1">
    <location>
        <begin position="586"/>
        <end position="610"/>
    </location>
</feature>
<dbReference type="GO" id="GO:0042030">
    <property type="term" value="F:ATPase inhibitor activity"/>
    <property type="evidence" value="ECO:0007669"/>
    <property type="project" value="TreeGrafter"/>
</dbReference>